<evidence type="ECO:0000313" key="5">
    <source>
        <dbReference type="EMBL" id="AXV66977.1"/>
    </source>
</evidence>
<geneLocation type="plasmid" evidence="5 6">
    <name>unnamed1</name>
</geneLocation>
<organism evidence="5 6">
    <name type="scientific">Pseudoalteromonas lipolytica</name>
    <dbReference type="NCBI Taxonomy" id="570156"/>
    <lineage>
        <taxon>Bacteria</taxon>
        <taxon>Pseudomonadati</taxon>
        <taxon>Pseudomonadota</taxon>
        <taxon>Gammaproteobacteria</taxon>
        <taxon>Alteromonadales</taxon>
        <taxon>Pseudoalteromonadaceae</taxon>
        <taxon>Pseudoalteromonas</taxon>
    </lineage>
</organism>
<comment type="similarity">
    <text evidence="2">Belongs to the bacterial solute-binding protein 2 family.</text>
</comment>
<dbReference type="GO" id="GO:0030246">
    <property type="term" value="F:carbohydrate binding"/>
    <property type="evidence" value="ECO:0007669"/>
    <property type="project" value="UniProtKB-ARBA"/>
</dbReference>
<dbReference type="AlphaFoldDB" id="A0AAD0S2R6"/>
<dbReference type="Pfam" id="PF13407">
    <property type="entry name" value="Peripla_BP_4"/>
    <property type="match status" value="1"/>
</dbReference>
<sequence length="362" mass="41475">MNIRVILIVLILLCSLPLFAVEQFSVLFVNPSVKAEPFWQKVTAVMQAAATHSNVKLDIIYGGGNRHIQLEELRHYLKYNATPDYVVLINYPGGAEQSMSLLESHKIKFITLEETILGAERQQIGKPSEHFKYWLAEVYHDNFEAGIQLGKALFDNAKQAKQEPKFVAINGHYGTESDTRSNGLSHYLRTQHVELEQVVYANWNKTEATEKVRRLLHRYPQTNVIWCASDLMALGALDAVKEKSGKRYFIGGIDWLDDNLRLIEQGRLTASVGGHFMMGAWALISLVDHHNGHPYWQTHHEIKFKLGVITNQNVTSYHWLSDITDWSVIPFDAFLLRNTRNAEYRFDFDTLQTLLTEKPALH</sequence>
<keyword evidence="3" id="KW-0732">Signal</keyword>
<protein>
    <submittedName>
        <fullName evidence="5">Sugar ABC transporter substrate-binding protein</fullName>
    </submittedName>
</protein>
<accession>A0AAD0S2R6</accession>
<evidence type="ECO:0000256" key="3">
    <source>
        <dbReference type="ARBA" id="ARBA00022729"/>
    </source>
</evidence>
<evidence type="ECO:0000259" key="4">
    <source>
        <dbReference type="Pfam" id="PF13407"/>
    </source>
</evidence>
<dbReference type="PANTHER" id="PTHR46847:SF2">
    <property type="entry name" value="ABC TRANSPORTER SUGAR-BINDING PROTEIN"/>
    <property type="match status" value="1"/>
</dbReference>
<dbReference type="GeneID" id="99507133"/>
<dbReference type="EMBL" id="CP032091">
    <property type="protein sequence ID" value="AXV66977.1"/>
    <property type="molecule type" value="Genomic_DNA"/>
</dbReference>
<dbReference type="CDD" id="cd06324">
    <property type="entry name" value="PBP1_ABC_sugar_binding-like"/>
    <property type="match status" value="1"/>
</dbReference>
<dbReference type="Gene3D" id="3.40.50.2300">
    <property type="match status" value="2"/>
</dbReference>
<comment type="subcellular location">
    <subcellularLocation>
        <location evidence="1">Cell envelope</location>
    </subcellularLocation>
</comment>
<dbReference type="SUPFAM" id="SSF53822">
    <property type="entry name" value="Periplasmic binding protein-like I"/>
    <property type="match status" value="1"/>
</dbReference>
<reference evidence="5 6" key="1">
    <citation type="submission" date="2018-08" db="EMBL/GenBank/DDBJ databases">
        <title>Draft genome sequence of Pseudoalteromonas donghaensis HJ51.</title>
        <authorList>
            <person name="Oh J."/>
            <person name="Roh D."/>
        </authorList>
    </citation>
    <scope>NUCLEOTIDE SEQUENCE [LARGE SCALE GENOMIC DNA]</scope>
    <source>
        <strain evidence="5 6">HJ51</strain>
        <plasmid evidence="5 6">unnamed1</plasmid>
    </source>
</reference>
<feature type="domain" description="Periplasmic binding protein" evidence="4">
    <location>
        <begin position="28"/>
        <end position="289"/>
    </location>
</feature>
<evidence type="ECO:0000256" key="1">
    <source>
        <dbReference type="ARBA" id="ARBA00004196"/>
    </source>
</evidence>
<dbReference type="GO" id="GO:0030313">
    <property type="term" value="C:cell envelope"/>
    <property type="evidence" value="ECO:0007669"/>
    <property type="project" value="UniProtKB-SubCell"/>
</dbReference>
<dbReference type="RefSeq" id="WP_118844856.1">
    <property type="nucleotide sequence ID" value="NZ_CP032091.1"/>
</dbReference>
<gene>
    <name evidence="5" type="ORF">D0907_16755</name>
</gene>
<dbReference type="InterPro" id="IPR025997">
    <property type="entry name" value="SBP_2_dom"/>
</dbReference>
<evidence type="ECO:0000256" key="2">
    <source>
        <dbReference type="ARBA" id="ARBA00007639"/>
    </source>
</evidence>
<proteinExistence type="inferred from homology"/>
<dbReference type="PANTHER" id="PTHR46847">
    <property type="entry name" value="D-ALLOSE-BINDING PERIPLASMIC PROTEIN-RELATED"/>
    <property type="match status" value="1"/>
</dbReference>
<dbReference type="Proteomes" id="UP000264605">
    <property type="component" value="Plasmid unnamed1"/>
</dbReference>
<dbReference type="InterPro" id="IPR028082">
    <property type="entry name" value="Peripla_BP_I"/>
</dbReference>
<dbReference type="KEGG" id="pdj:D0907_16755"/>
<keyword evidence="5" id="KW-0614">Plasmid</keyword>
<evidence type="ECO:0000313" key="6">
    <source>
        <dbReference type="Proteomes" id="UP000264605"/>
    </source>
</evidence>
<name>A0AAD0S2R6_9GAMM</name>
<dbReference type="GO" id="GO:0055085">
    <property type="term" value="P:transmembrane transport"/>
    <property type="evidence" value="ECO:0007669"/>
    <property type="project" value="UniProtKB-ARBA"/>
</dbReference>